<dbReference type="Pfam" id="PF02668">
    <property type="entry name" value="TauD"/>
    <property type="match status" value="1"/>
</dbReference>
<sequence>MSHLAYAETRRASAPFGAGPTVVPVSPHVGAEIDGIDLSRPLDPAARDLVAEALATRGVVFFRDQDLTPEQHVAFAEQFGPINVNRFFRAVDGHPQIAEVRKEADQRAAIGSQWHTDHSYDRIPAKGSVLYAREVPPVGGDTLFASMVAAYDALSPAFKAVLEPLRAVHSSRHVFGETSRTVRSGALEGRILNPELATQDAVHPVVITHPESGRRALYVNPNFTLGIEGWSEKESAALLGFLYEHARQPEFSCRFQWREGSIAFWDNRATWHLALNDYHGHRRLMHRITIEGSALS</sequence>
<dbReference type="SUPFAM" id="SSF51197">
    <property type="entry name" value="Clavaminate synthase-like"/>
    <property type="match status" value="1"/>
</dbReference>
<dbReference type="InterPro" id="IPR051323">
    <property type="entry name" value="AtsK-like"/>
</dbReference>
<evidence type="ECO:0000313" key="7">
    <source>
        <dbReference type="EMBL" id="RVU21068.1"/>
    </source>
</evidence>
<dbReference type="GO" id="GO:0005737">
    <property type="term" value="C:cytoplasm"/>
    <property type="evidence" value="ECO:0007669"/>
    <property type="project" value="TreeGrafter"/>
</dbReference>
<keyword evidence="2" id="KW-0479">Metal-binding</keyword>
<dbReference type="GO" id="GO:0046872">
    <property type="term" value="F:metal ion binding"/>
    <property type="evidence" value="ECO:0007669"/>
    <property type="project" value="UniProtKB-KW"/>
</dbReference>
<reference evidence="7 8" key="1">
    <citation type="submission" date="2019-01" db="EMBL/GenBank/DDBJ databases">
        <authorList>
            <person name="Chen W.-M."/>
        </authorList>
    </citation>
    <scope>NUCLEOTIDE SEQUENCE [LARGE SCALE GENOMIC DNA]</scope>
    <source>
        <strain evidence="7 8">TER-1</strain>
    </source>
</reference>
<dbReference type="PANTHER" id="PTHR30468">
    <property type="entry name" value="ALPHA-KETOGLUTARATE-DEPENDENT SULFONATE DIOXYGENASE"/>
    <property type="match status" value="1"/>
</dbReference>
<organism evidence="7 8">
    <name type="scientific">Methylobacterium oryzihabitans</name>
    <dbReference type="NCBI Taxonomy" id="2499852"/>
    <lineage>
        <taxon>Bacteria</taxon>
        <taxon>Pseudomonadati</taxon>
        <taxon>Pseudomonadota</taxon>
        <taxon>Alphaproteobacteria</taxon>
        <taxon>Hyphomicrobiales</taxon>
        <taxon>Methylobacteriaceae</taxon>
        <taxon>Methylobacterium</taxon>
    </lineage>
</organism>
<evidence type="ECO:0000256" key="3">
    <source>
        <dbReference type="ARBA" id="ARBA00022964"/>
    </source>
</evidence>
<dbReference type="InterPro" id="IPR003819">
    <property type="entry name" value="TauD/TfdA-like"/>
</dbReference>
<evidence type="ECO:0000256" key="1">
    <source>
        <dbReference type="ARBA" id="ARBA00005896"/>
    </source>
</evidence>
<evidence type="ECO:0000256" key="5">
    <source>
        <dbReference type="ARBA" id="ARBA00023004"/>
    </source>
</evidence>
<keyword evidence="4" id="KW-0560">Oxidoreductase</keyword>
<keyword evidence="5" id="KW-0408">Iron</keyword>
<protein>
    <submittedName>
        <fullName evidence="7">TauD/TfdA family dioxygenase</fullName>
    </submittedName>
</protein>
<proteinExistence type="inferred from homology"/>
<keyword evidence="3 7" id="KW-0223">Dioxygenase</keyword>
<feature type="domain" description="TauD/TfdA-like" evidence="6">
    <location>
        <begin position="23"/>
        <end position="289"/>
    </location>
</feature>
<dbReference type="PANTHER" id="PTHR30468:SF1">
    <property type="entry name" value="ALPHA-KETOGLUTARATE-DEPENDENT SULFONATE DIOXYGENASE"/>
    <property type="match status" value="1"/>
</dbReference>
<evidence type="ECO:0000313" key="8">
    <source>
        <dbReference type="Proteomes" id="UP000286997"/>
    </source>
</evidence>
<gene>
    <name evidence="7" type="ORF">EOE48_02935</name>
</gene>
<keyword evidence="8" id="KW-1185">Reference proteome</keyword>
<comment type="caution">
    <text evidence="7">The sequence shown here is derived from an EMBL/GenBank/DDBJ whole genome shotgun (WGS) entry which is preliminary data.</text>
</comment>
<evidence type="ECO:0000256" key="2">
    <source>
        <dbReference type="ARBA" id="ARBA00022723"/>
    </source>
</evidence>
<accession>A0A437PFL1</accession>
<dbReference type="OrthoDB" id="7209371at2"/>
<dbReference type="Gene3D" id="3.60.130.10">
    <property type="entry name" value="Clavaminate synthase-like"/>
    <property type="match status" value="1"/>
</dbReference>
<dbReference type="Proteomes" id="UP000286997">
    <property type="component" value="Unassembled WGS sequence"/>
</dbReference>
<dbReference type="AlphaFoldDB" id="A0A437PFL1"/>
<evidence type="ECO:0000259" key="6">
    <source>
        <dbReference type="Pfam" id="PF02668"/>
    </source>
</evidence>
<dbReference type="GO" id="GO:0016706">
    <property type="term" value="F:2-oxoglutarate-dependent dioxygenase activity"/>
    <property type="evidence" value="ECO:0007669"/>
    <property type="project" value="TreeGrafter"/>
</dbReference>
<dbReference type="InterPro" id="IPR042098">
    <property type="entry name" value="TauD-like_sf"/>
</dbReference>
<name>A0A437PFL1_9HYPH</name>
<dbReference type="EMBL" id="SACP01000002">
    <property type="protein sequence ID" value="RVU21068.1"/>
    <property type="molecule type" value="Genomic_DNA"/>
</dbReference>
<comment type="similarity">
    <text evidence="1">Belongs to the TfdA dioxygenase family.</text>
</comment>
<evidence type="ECO:0000256" key="4">
    <source>
        <dbReference type="ARBA" id="ARBA00023002"/>
    </source>
</evidence>
<dbReference type="RefSeq" id="WP_127727287.1">
    <property type="nucleotide sequence ID" value="NZ_SACP01000002.1"/>
</dbReference>